<evidence type="ECO:0000313" key="3">
    <source>
        <dbReference type="Proteomes" id="UP000324705"/>
    </source>
</evidence>
<dbReference type="Proteomes" id="UP000324705">
    <property type="component" value="Chromosome 1A"/>
</dbReference>
<dbReference type="PANTHER" id="PTHR44586">
    <property type="entry name" value="F-BOX DOMAIN CONTAINING PROTEIN, EXPRESSED"/>
    <property type="match status" value="1"/>
</dbReference>
<dbReference type="InterPro" id="IPR005174">
    <property type="entry name" value="KIB1-4_b-propeller"/>
</dbReference>
<dbReference type="Gramene" id="TRITD1Av1G132940.1">
    <property type="protein sequence ID" value="TRITD1Av1G132940.1"/>
    <property type="gene ID" value="TRITD1Av1G132940"/>
</dbReference>
<evidence type="ECO:0000313" key="2">
    <source>
        <dbReference type="EMBL" id="VAH05928.1"/>
    </source>
</evidence>
<dbReference type="InterPro" id="IPR036047">
    <property type="entry name" value="F-box-like_dom_sf"/>
</dbReference>
<accession>A0A9R0UV10</accession>
<organism evidence="2 3">
    <name type="scientific">Triticum turgidum subsp. durum</name>
    <name type="common">Durum wheat</name>
    <name type="synonym">Triticum durum</name>
    <dbReference type="NCBI Taxonomy" id="4567"/>
    <lineage>
        <taxon>Eukaryota</taxon>
        <taxon>Viridiplantae</taxon>
        <taxon>Streptophyta</taxon>
        <taxon>Embryophyta</taxon>
        <taxon>Tracheophyta</taxon>
        <taxon>Spermatophyta</taxon>
        <taxon>Magnoliopsida</taxon>
        <taxon>Liliopsida</taxon>
        <taxon>Poales</taxon>
        <taxon>Poaceae</taxon>
        <taxon>BOP clade</taxon>
        <taxon>Pooideae</taxon>
        <taxon>Triticodae</taxon>
        <taxon>Triticeae</taxon>
        <taxon>Triticinae</taxon>
        <taxon>Triticum</taxon>
    </lineage>
</organism>
<dbReference type="AlphaFoldDB" id="A0A9R0UV10"/>
<dbReference type="SUPFAM" id="SSF81383">
    <property type="entry name" value="F-box domain"/>
    <property type="match status" value="1"/>
</dbReference>
<dbReference type="Pfam" id="PF03478">
    <property type="entry name" value="Beta-prop_KIB1-4"/>
    <property type="match status" value="1"/>
</dbReference>
<evidence type="ECO:0000259" key="1">
    <source>
        <dbReference type="Pfam" id="PF03478"/>
    </source>
</evidence>
<dbReference type="EMBL" id="LT934111">
    <property type="protein sequence ID" value="VAH05928.1"/>
    <property type="molecule type" value="Genomic_DNA"/>
</dbReference>
<proteinExistence type="predicted"/>
<sequence>MGPARDWSGLPEDLLLVAMAAMEVPDVLRSGAVCCSWRSASATFRRLRLPSTALNQPPCLLYACDAYGADDATALYSPSANATFRLPSSLRGVVGSAHGWLFTTDEAANPYLLNPLTGARAALPPITTLEGVKIHSIPDDDGGVLYDVDRGMRSFPKVKQANARTAKDWVYGRVAISAAGASPGCIVLLAHTPCGSLSFARPGDESWTSLPEPYSTTEVAIAVYNERDGLFYTLCEGGVVCTFDLSNPSSPAVRRIAYGAKMHSSGSAARHSHYLLFTPGNAILVVTRRFARALDTPRGGGVATTDLWIHKVRGRDWTGLGDNALILGRNSPLCLPIKDYPMLRPNCAYLTDDLQQHYTPVRRRNLGIWDFETGSLQKLDDLRPLLPWLETPPPIWITPSFY</sequence>
<dbReference type="OMA" id="CIVLLAH"/>
<dbReference type="PANTHER" id="PTHR44586:SF17">
    <property type="entry name" value="DUF295 DOMAIN-CONTAINING PROTEIN"/>
    <property type="match status" value="1"/>
</dbReference>
<feature type="domain" description="KIB1-4 beta-propeller" evidence="1">
    <location>
        <begin position="76"/>
        <end position="370"/>
    </location>
</feature>
<protein>
    <recommendedName>
        <fullName evidence="1">KIB1-4 beta-propeller domain-containing protein</fullName>
    </recommendedName>
</protein>
<name>A0A9R0UV10_TRITD</name>
<gene>
    <name evidence="2" type="ORF">TRITD_1Av1G132940</name>
</gene>
<keyword evidence="3" id="KW-1185">Reference proteome</keyword>
<reference evidence="2 3" key="1">
    <citation type="submission" date="2017-09" db="EMBL/GenBank/DDBJ databases">
        <authorList>
            <consortium name="International Durum Wheat Genome Sequencing Consortium (IDWGSC)"/>
            <person name="Milanesi L."/>
        </authorList>
    </citation>
    <scope>NUCLEOTIDE SEQUENCE [LARGE SCALE GENOMIC DNA]</scope>
    <source>
        <strain evidence="3">cv. Svevo</strain>
    </source>
</reference>
<dbReference type="Gene3D" id="1.20.1280.50">
    <property type="match status" value="1"/>
</dbReference>